<organism evidence="2 3">
    <name type="scientific">Phytophthora rubi</name>
    <dbReference type="NCBI Taxonomy" id="129364"/>
    <lineage>
        <taxon>Eukaryota</taxon>
        <taxon>Sar</taxon>
        <taxon>Stramenopiles</taxon>
        <taxon>Oomycota</taxon>
        <taxon>Peronosporomycetes</taxon>
        <taxon>Peronosporales</taxon>
        <taxon>Peronosporaceae</taxon>
        <taxon>Phytophthora</taxon>
    </lineage>
</organism>
<feature type="compositionally biased region" description="Basic and acidic residues" evidence="1">
    <location>
        <begin position="272"/>
        <end position="288"/>
    </location>
</feature>
<dbReference type="EMBL" id="QXFV01007275">
    <property type="protein sequence ID" value="KAE8959186.1"/>
    <property type="molecule type" value="Genomic_DNA"/>
</dbReference>
<reference evidence="2 3" key="1">
    <citation type="submission" date="2018-09" db="EMBL/GenBank/DDBJ databases">
        <title>Genomic investigation of the strawberry pathogen Phytophthora fragariae indicates pathogenicity is determined by transcriptional variation in three key races.</title>
        <authorList>
            <person name="Adams T.M."/>
            <person name="Armitage A.D."/>
            <person name="Sobczyk M.K."/>
            <person name="Bates H.J."/>
            <person name="Dunwell J.M."/>
            <person name="Nellist C.F."/>
            <person name="Harrison R.J."/>
        </authorList>
    </citation>
    <scope>NUCLEOTIDE SEQUENCE [LARGE SCALE GENOMIC DNA]</scope>
    <source>
        <strain evidence="2 3">SCRP249</strain>
    </source>
</reference>
<feature type="compositionally biased region" description="Low complexity" evidence="1">
    <location>
        <begin position="249"/>
        <end position="259"/>
    </location>
</feature>
<feature type="non-terminal residue" evidence="2">
    <location>
        <position position="504"/>
    </location>
</feature>
<evidence type="ECO:0000256" key="1">
    <source>
        <dbReference type="SAM" id="MobiDB-lite"/>
    </source>
</evidence>
<dbReference type="Proteomes" id="UP000429607">
    <property type="component" value="Unassembled WGS sequence"/>
</dbReference>
<name>A0A6A3GQZ9_9STRA</name>
<comment type="caution">
    <text evidence="2">The sequence shown here is derived from an EMBL/GenBank/DDBJ whole genome shotgun (WGS) entry which is preliminary data.</text>
</comment>
<gene>
    <name evidence="2" type="ORF">PR001_g30809</name>
</gene>
<evidence type="ECO:0000313" key="2">
    <source>
        <dbReference type="EMBL" id="KAE8959186.1"/>
    </source>
</evidence>
<dbReference type="AlphaFoldDB" id="A0A6A3GQZ9"/>
<proteinExistence type="predicted"/>
<sequence>MAAGCGQERRENTPGSGKQRRRRRKKKVAGDTTERHARVRAEDGASRVVQATSSDDQGDGLRSGDGAARRVCVVATNADQDEVSGRGDGAVRQVRVALRDEDKMERRQQSGDGGTWQASAIPSTAEYEGERAVVATERVSAKTADTDMTESMAALTATVGKGNDKRVVIDTHAVLEALGVRNGGAPTQEELDAKVLGQLQAMMRMYGGDEAGDGSRSTDGSPKALQAALQSEQERRDERVANILMTKAQQQTTNEVQTQEAERWRQRRQKRQERDKARRERRVERGRQAQDAVEGVVVQETASAGVADAAPRGNANHGEGAVVVFKRDPTEEDKKLREALDWSTQAARSLGQAGVRVQSAKGGCPAYVVDDVGQCEKVTGEDTVNEDAVREKVAQQLELVATGLAISDKGAAAAVDKLELRRSRTRRRYEKRLRKALAKERRELGTLLTAYPYPKQAYYVFEEVHRRFGTAAPRVLSRSEAEAIGFMLPSATEVLQGRGGRRRS</sequence>
<feature type="region of interest" description="Disordered" evidence="1">
    <location>
        <begin position="1"/>
        <end position="65"/>
    </location>
</feature>
<feature type="region of interest" description="Disordered" evidence="1">
    <location>
        <begin position="207"/>
        <end position="292"/>
    </location>
</feature>
<evidence type="ECO:0000313" key="3">
    <source>
        <dbReference type="Proteomes" id="UP000429607"/>
    </source>
</evidence>
<feature type="compositionally biased region" description="Basic residues" evidence="1">
    <location>
        <begin position="18"/>
        <end position="27"/>
    </location>
</feature>
<accession>A0A6A3GQZ9</accession>
<protein>
    <submittedName>
        <fullName evidence="2">Uncharacterized protein</fullName>
    </submittedName>
</protein>
<feature type="compositionally biased region" description="Basic and acidic residues" evidence="1">
    <location>
        <begin position="28"/>
        <end position="45"/>
    </location>
</feature>